<dbReference type="Pfam" id="PF04103">
    <property type="entry name" value="CD20"/>
    <property type="match status" value="1"/>
</dbReference>
<evidence type="ECO:0000256" key="6">
    <source>
        <dbReference type="SAM" id="Phobius"/>
    </source>
</evidence>
<dbReference type="GO" id="GO:0016020">
    <property type="term" value="C:membrane"/>
    <property type="evidence" value="ECO:0007669"/>
    <property type="project" value="UniProtKB-SubCell"/>
</dbReference>
<accession>A0A6P6N0F0</accession>
<feature type="transmembrane region" description="Helical" evidence="6">
    <location>
        <begin position="78"/>
        <end position="101"/>
    </location>
</feature>
<evidence type="ECO:0000313" key="7">
    <source>
        <dbReference type="Proteomes" id="UP000515129"/>
    </source>
</evidence>
<sequence length="188" mass="20268">MSSTGPTNSSTFIIQFQPGTQATPVTTVTHAPAPLRGLQAFLKGQPKALGYITAGSLCIAAENNINSPSGLCLMNASLGMNIFSTLTAGIAIVFISLDFILPSTYCSNCNQLVNMYLTLYTGIRGILMLLAVLQFIISICLSGFACKTCCCPPQIRDGDVYQKRHGDVYQDLGRRDTDTYNTIYPGNY</sequence>
<dbReference type="InterPro" id="IPR007237">
    <property type="entry name" value="CD20-like"/>
</dbReference>
<dbReference type="Proteomes" id="UP000515129">
    <property type="component" value="Unplaced"/>
</dbReference>
<evidence type="ECO:0000256" key="4">
    <source>
        <dbReference type="ARBA" id="ARBA00022989"/>
    </source>
</evidence>
<feature type="transmembrane region" description="Helical" evidence="6">
    <location>
        <begin position="122"/>
        <end position="145"/>
    </location>
</feature>
<reference evidence="8" key="1">
    <citation type="submission" date="2025-08" db="UniProtKB">
        <authorList>
            <consortium name="RefSeq"/>
        </authorList>
    </citation>
    <scope>IDENTIFICATION</scope>
    <source>
        <strain evidence="8">Wakin</strain>
        <tissue evidence="8">Muscle</tissue>
    </source>
</reference>
<dbReference type="PANTHER" id="PTHR23320">
    <property type="entry name" value="MEMBRANE-SPANNING 4-DOMAINS SUBFAMILY A MS4A -RELATED"/>
    <property type="match status" value="1"/>
</dbReference>
<evidence type="ECO:0000256" key="2">
    <source>
        <dbReference type="ARBA" id="ARBA00009565"/>
    </source>
</evidence>
<keyword evidence="5 6" id="KW-0472">Membrane</keyword>
<keyword evidence="3 6" id="KW-0812">Transmembrane</keyword>
<evidence type="ECO:0000256" key="3">
    <source>
        <dbReference type="ARBA" id="ARBA00022692"/>
    </source>
</evidence>
<evidence type="ECO:0000313" key="8">
    <source>
        <dbReference type="RefSeq" id="XP_026101959.1"/>
    </source>
</evidence>
<comment type="similarity">
    <text evidence="2">Belongs to the MS4A family.</text>
</comment>
<keyword evidence="4 6" id="KW-1133">Transmembrane helix</keyword>
<evidence type="ECO:0000256" key="1">
    <source>
        <dbReference type="ARBA" id="ARBA00004141"/>
    </source>
</evidence>
<name>A0A6P6N0F0_CARAU</name>
<comment type="subcellular location">
    <subcellularLocation>
        <location evidence="1">Membrane</location>
        <topology evidence="1">Multi-pass membrane protein</topology>
    </subcellularLocation>
</comment>
<dbReference type="GeneID" id="113073281"/>
<gene>
    <name evidence="8" type="primary">LOC113073281</name>
</gene>
<keyword evidence="7" id="KW-1185">Reference proteome</keyword>
<dbReference type="AlphaFoldDB" id="A0A6P6N0F0"/>
<dbReference type="RefSeq" id="XP_026101959.1">
    <property type="nucleotide sequence ID" value="XM_026246174.1"/>
</dbReference>
<protein>
    <submittedName>
        <fullName evidence="8">Membrane-spanning 4-domains subfamily A member 4A-like isoform X2</fullName>
    </submittedName>
</protein>
<proteinExistence type="inferred from homology"/>
<dbReference type="InterPro" id="IPR030417">
    <property type="entry name" value="MS4A"/>
</dbReference>
<organism evidence="7 8">
    <name type="scientific">Carassius auratus</name>
    <name type="common">Goldfish</name>
    <dbReference type="NCBI Taxonomy" id="7957"/>
    <lineage>
        <taxon>Eukaryota</taxon>
        <taxon>Metazoa</taxon>
        <taxon>Chordata</taxon>
        <taxon>Craniata</taxon>
        <taxon>Vertebrata</taxon>
        <taxon>Euteleostomi</taxon>
        <taxon>Actinopterygii</taxon>
        <taxon>Neopterygii</taxon>
        <taxon>Teleostei</taxon>
        <taxon>Ostariophysi</taxon>
        <taxon>Cypriniformes</taxon>
        <taxon>Cyprinidae</taxon>
        <taxon>Cyprininae</taxon>
        <taxon>Carassius</taxon>
    </lineage>
</organism>
<evidence type="ECO:0000256" key="5">
    <source>
        <dbReference type="ARBA" id="ARBA00023136"/>
    </source>
</evidence>
<dbReference type="PANTHER" id="PTHR23320:SF128">
    <property type="entry name" value="MEMBRANE-SPANNING 4-DOMAINS SUBFAMILY A MEMBER 4A"/>
    <property type="match status" value="1"/>
</dbReference>